<gene>
    <name evidence="1" type="ORF">RPERSI_LOCUS30607</name>
</gene>
<accession>A0ACA9SGD8</accession>
<comment type="caution">
    <text evidence="1">The sequence shown here is derived from an EMBL/GenBank/DDBJ whole genome shotgun (WGS) entry which is preliminary data.</text>
</comment>
<keyword evidence="2" id="KW-1185">Reference proteome</keyword>
<dbReference type="EMBL" id="CAJVQC010120043">
    <property type="protein sequence ID" value="CAG8838260.1"/>
    <property type="molecule type" value="Genomic_DNA"/>
</dbReference>
<feature type="non-terminal residue" evidence="1">
    <location>
        <position position="1"/>
    </location>
</feature>
<protein>
    <submittedName>
        <fullName evidence="1">10152_t:CDS:1</fullName>
    </submittedName>
</protein>
<organism evidence="1 2">
    <name type="scientific">Racocetra persica</name>
    <dbReference type="NCBI Taxonomy" id="160502"/>
    <lineage>
        <taxon>Eukaryota</taxon>
        <taxon>Fungi</taxon>
        <taxon>Fungi incertae sedis</taxon>
        <taxon>Mucoromycota</taxon>
        <taxon>Glomeromycotina</taxon>
        <taxon>Glomeromycetes</taxon>
        <taxon>Diversisporales</taxon>
        <taxon>Gigasporaceae</taxon>
        <taxon>Racocetra</taxon>
    </lineage>
</organism>
<name>A0ACA9SGD8_9GLOM</name>
<proteinExistence type="predicted"/>
<feature type="non-terminal residue" evidence="1">
    <location>
        <position position="137"/>
    </location>
</feature>
<evidence type="ECO:0000313" key="2">
    <source>
        <dbReference type="Proteomes" id="UP000789920"/>
    </source>
</evidence>
<reference evidence="1" key="1">
    <citation type="submission" date="2021-06" db="EMBL/GenBank/DDBJ databases">
        <authorList>
            <person name="Kallberg Y."/>
            <person name="Tangrot J."/>
            <person name="Rosling A."/>
        </authorList>
    </citation>
    <scope>NUCLEOTIDE SEQUENCE</scope>
    <source>
        <strain evidence="1">MA461A</strain>
    </source>
</reference>
<sequence length="137" mass="15214">QISEEHLLFQDSADNAIILDSLSNCGTGFDTFNIQILNKLQLSDNAKISTAFITFSSSGTVTQRDVISTDDLLKIQTVKIQDISVFPLSSYKLFEIVNETIVAVDYDAYNNNTLWLTYGNSTVGCKLDVKRFVNDCA</sequence>
<dbReference type="Proteomes" id="UP000789920">
    <property type="component" value="Unassembled WGS sequence"/>
</dbReference>
<evidence type="ECO:0000313" key="1">
    <source>
        <dbReference type="EMBL" id="CAG8838260.1"/>
    </source>
</evidence>